<dbReference type="GO" id="GO:1901137">
    <property type="term" value="P:carbohydrate derivative biosynthetic process"/>
    <property type="evidence" value="ECO:0007669"/>
    <property type="project" value="UniProtKB-ARBA"/>
</dbReference>
<gene>
    <name evidence="5" type="ORF">Amac_079110</name>
</gene>
<evidence type="ECO:0000259" key="4">
    <source>
        <dbReference type="Pfam" id="PF13579"/>
    </source>
</evidence>
<evidence type="ECO:0000256" key="2">
    <source>
        <dbReference type="ARBA" id="ARBA00022679"/>
    </source>
</evidence>
<dbReference type="Pfam" id="PF00534">
    <property type="entry name" value="Glycos_transf_1"/>
    <property type="match status" value="1"/>
</dbReference>
<dbReference type="Gene3D" id="3.40.50.2000">
    <property type="entry name" value="Glycogen Phosphorylase B"/>
    <property type="match status" value="2"/>
</dbReference>
<dbReference type="PANTHER" id="PTHR45947:SF3">
    <property type="entry name" value="SULFOQUINOVOSYL TRANSFERASE SQD2"/>
    <property type="match status" value="1"/>
</dbReference>
<feature type="domain" description="Glycosyl transferase family 1" evidence="3">
    <location>
        <begin position="184"/>
        <end position="340"/>
    </location>
</feature>
<dbReference type="Pfam" id="PF13579">
    <property type="entry name" value="Glyco_trans_4_4"/>
    <property type="match status" value="1"/>
</dbReference>
<feature type="domain" description="Glycosyltransferase subfamily 4-like N-terminal" evidence="4">
    <location>
        <begin position="10"/>
        <end position="174"/>
    </location>
</feature>
<evidence type="ECO:0000256" key="1">
    <source>
        <dbReference type="ARBA" id="ARBA00022676"/>
    </source>
</evidence>
<comment type="caution">
    <text evidence="5">The sequence shown here is derived from an EMBL/GenBank/DDBJ whole genome shotgun (WGS) entry which is preliminary data.</text>
</comment>
<dbReference type="AlphaFoldDB" id="A0A5M3WZB7"/>
<dbReference type="GO" id="GO:0016757">
    <property type="term" value="F:glycosyltransferase activity"/>
    <property type="evidence" value="ECO:0007669"/>
    <property type="project" value="UniProtKB-KW"/>
</dbReference>
<proteinExistence type="predicted"/>
<keyword evidence="1" id="KW-0328">Glycosyltransferase</keyword>
<name>A0A5M3WZB7_9ACTN</name>
<dbReference type="InterPro" id="IPR001296">
    <property type="entry name" value="Glyco_trans_1"/>
</dbReference>
<dbReference type="Proteomes" id="UP000331127">
    <property type="component" value="Unassembled WGS sequence"/>
</dbReference>
<dbReference type="SUPFAM" id="SSF53756">
    <property type="entry name" value="UDP-Glycosyltransferase/glycogen phosphorylase"/>
    <property type="match status" value="1"/>
</dbReference>
<evidence type="ECO:0000313" key="5">
    <source>
        <dbReference type="EMBL" id="GES14314.1"/>
    </source>
</evidence>
<dbReference type="PANTHER" id="PTHR45947">
    <property type="entry name" value="SULFOQUINOVOSYL TRANSFERASE SQD2"/>
    <property type="match status" value="1"/>
</dbReference>
<keyword evidence="2 5" id="KW-0808">Transferase</keyword>
<reference evidence="5 6" key="1">
    <citation type="submission" date="2019-10" db="EMBL/GenBank/DDBJ databases">
        <title>Whole genome shotgun sequence of Acrocarpospora macrocephala NBRC 16266.</title>
        <authorList>
            <person name="Ichikawa N."/>
            <person name="Kimura A."/>
            <person name="Kitahashi Y."/>
            <person name="Komaki H."/>
            <person name="Oguchi A."/>
        </authorList>
    </citation>
    <scope>NUCLEOTIDE SEQUENCE [LARGE SCALE GENOMIC DNA]</scope>
    <source>
        <strain evidence="5 6">NBRC 16266</strain>
    </source>
</reference>
<keyword evidence="6" id="KW-1185">Reference proteome</keyword>
<dbReference type="InterPro" id="IPR050194">
    <property type="entry name" value="Glycosyltransferase_grp1"/>
</dbReference>
<organism evidence="5 6">
    <name type="scientific">Acrocarpospora macrocephala</name>
    <dbReference type="NCBI Taxonomy" id="150177"/>
    <lineage>
        <taxon>Bacteria</taxon>
        <taxon>Bacillati</taxon>
        <taxon>Actinomycetota</taxon>
        <taxon>Actinomycetes</taxon>
        <taxon>Streptosporangiales</taxon>
        <taxon>Streptosporangiaceae</taxon>
        <taxon>Acrocarpospora</taxon>
    </lineage>
</organism>
<dbReference type="InterPro" id="IPR028098">
    <property type="entry name" value="Glyco_trans_4-like_N"/>
</dbReference>
<protein>
    <submittedName>
        <fullName evidence="5">Glycosyl transferase</fullName>
    </submittedName>
</protein>
<evidence type="ECO:0000313" key="6">
    <source>
        <dbReference type="Proteomes" id="UP000331127"/>
    </source>
</evidence>
<sequence>MRVIARMNVGGPALQAVTLLNHLDPARFEQRIYTGALAPGEGDYLDLRGQGAAAIRVPGLGRSIGPRDDLRALARLVREMRAFRPHIVHTHTAKAGALGRVAATIARVPARVHTFHGHLLHGYFTGPKRAAMIATERGLARLSHRLVAVGEQVRDDLLAAGIGRPEKFTVLPPGTRVPPLPPRRQARVELGLPQDVPVVAYIGRITQVKRPDRFLEAARLIRGTVPDAHFAVCGDGDLADTLRGVPGLRLLGWRPDLETVHAAADLVLLTSDNEGTPLSLIEAALSGVPCVATRVGSVPEVVADGSTGLLTGCDSRELAAAAILLLTDRDLADRLGRAAAARAERLFGIPRFVDDVRALYEDLYRHNPVLADISGAR</sequence>
<accession>A0A5M3WZB7</accession>
<dbReference type="EMBL" id="BLAE01000057">
    <property type="protein sequence ID" value="GES14314.1"/>
    <property type="molecule type" value="Genomic_DNA"/>
</dbReference>
<evidence type="ECO:0000259" key="3">
    <source>
        <dbReference type="Pfam" id="PF00534"/>
    </source>
</evidence>